<evidence type="ECO:0000313" key="1">
    <source>
        <dbReference type="EMBL" id="AGU53482.1"/>
    </source>
</evidence>
<proteinExistence type="predicted"/>
<accession>T1XKR5</accession>
<dbReference type="AlphaFoldDB" id="T1XKR5"/>
<protein>
    <submittedName>
        <fullName evidence="1">Uncharacterized protein</fullName>
    </submittedName>
</protein>
<reference evidence="1 2" key="1">
    <citation type="submission" date="2012-10" db="EMBL/GenBank/DDBJ databases">
        <title>Genome sequence of Variovorax paradoxus B4.</title>
        <authorList>
            <person name="Schuldes J."/>
            <person name="Brandt U."/>
            <person name="Hiessl S."/>
            <person name="Wuebbeler J.H."/>
            <person name="Thuermer A."/>
            <person name="Steinbuechel A."/>
            <person name="Daniel R."/>
        </authorList>
    </citation>
    <scope>NUCLEOTIDE SEQUENCE [LARGE SCALE GENOMIC DNA]</scope>
    <source>
        <strain evidence="1 2">B4</strain>
    </source>
</reference>
<dbReference type="KEGG" id="vpd:VAPA_2c09260"/>
<dbReference type="Proteomes" id="UP000016223">
    <property type="component" value="Chromosome 2"/>
</dbReference>
<gene>
    <name evidence="1" type="ORF">VAPA_2c09260</name>
</gene>
<sequence length="92" mass="11152">MRSRGKRDEQQRQNLLMITNQEWTDEALSAMAIEWRRKALAGELHARGIAHELETELRRRAGAPFTNYDTLDMRPLEMRATRPRWWRFWRGR</sequence>
<dbReference type="EMBL" id="CP003912">
    <property type="protein sequence ID" value="AGU53482.1"/>
    <property type="molecule type" value="Genomic_DNA"/>
</dbReference>
<evidence type="ECO:0000313" key="2">
    <source>
        <dbReference type="Proteomes" id="UP000016223"/>
    </source>
</evidence>
<dbReference type="HOGENOM" id="CLU_2412340_0_0_4"/>
<name>T1XKR5_VARPD</name>
<organism evidence="1 2">
    <name type="scientific">Variovorax paradoxus B4</name>
    <dbReference type="NCBI Taxonomy" id="1246301"/>
    <lineage>
        <taxon>Bacteria</taxon>
        <taxon>Pseudomonadati</taxon>
        <taxon>Pseudomonadota</taxon>
        <taxon>Betaproteobacteria</taxon>
        <taxon>Burkholderiales</taxon>
        <taxon>Comamonadaceae</taxon>
        <taxon>Variovorax</taxon>
    </lineage>
</organism>